<evidence type="ECO:0000313" key="1">
    <source>
        <dbReference type="EMBL" id="DAE31802.1"/>
    </source>
</evidence>
<reference evidence="1" key="1">
    <citation type="journal article" date="2021" name="Proc. Natl. Acad. Sci. U.S.A.">
        <title>A Catalog of Tens of Thousands of Viruses from Human Metagenomes Reveals Hidden Associations with Chronic Diseases.</title>
        <authorList>
            <person name="Tisza M.J."/>
            <person name="Buck C.B."/>
        </authorList>
    </citation>
    <scope>NUCLEOTIDE SEQUENCE</scope>
    <source>
        <strain evidence="1">CtBM815</strain>
    </source>
</reference>
<protein>
    <submittedName>
        <fullName evidence="1">Uncharacterized protein</fullName>
    </submittedName>
</protein>
<organism evidence="1">
    <name type="scientific">virus sp. ctBM815</name>
    <dbReference type="NCBI Taxonomy" id="2825806"/>
    <lineage>
        <taxon>Viruses</taxon>
    </lineage>
</organism>
<accession>A0A8S5RL15</accession>
<dbReference type="EMBL" id="BK059109">
    <property type="protein sequence ID" value="DAE31802.1"/>
    <property type="molecule type" value="Genomic_DNA"/>
</dbReference>
<sequence length="79" mass="8969">MSTISSLGKYITDPNMYLKVLDSSLNSMAEMNGEVNYNNQVLGKYYYKVVYGNKNEYSVSFYDPLGNIVKTQEFNVDAS</sequence>
<proteinExistence type="predicted"/>
<name>A0A8S5RL15_9VIRU</name>